<gene>
    <name evidence="2" type="ORF">A9K55_000977</name>
</gene>
<keyword evidence="2" id="KW-0647">Proteasome</keyword>
<name>A0A2H4SUP5_CORMI</name>
<dbReference type="VEuPathDB" id="FungiDB:A9K55_000977"/>
<dbReference type="AlphaFoldDB" id="A0A2H4SUP5"/>
<dbReference type="EMBL" id="CP023327">
    <property type="protein sequence ID" value="ATY66824.1"/>
    <property type="molecule type" value="Genomic_DNA"/>
</dbReference>
<evidence type="ECO:0000313" key="3">
    <source>
        <dbReference type="Proteomes" id="UP000323067"/>
    </source>
</evidence>
<feature type="region of interest" description="Disordered" evidence="1">
    <location>
        <begin position="1"/>
        <end position="25"/>
    </location>
</feature>
<evidence type="ECO:0000313" key="2">
    <source>
        <dbReference type="EMBL" id="ATY66824.1"/>
    </source>
</evidence>
<feature type="region of interest" description="Disordered" evidence="1">
    <location>
        <begin position="89"/>
        <end position="109"/>
    </location>
</feature>
<proteinExistence type="predicted"/>
<dbReference type="GO" id="GO:0000502">
    <property type="term" value="C:proteasome complex"/>
    <property type="evidence" value="ECO:0007669"/>
    <property type="project" value="UniProtKB-KW"/>
</dbReference>
<feature type="region of interest" description="Disordered" evidence="1">
    <location>
        <begin position="51"/>
        <end position="70"/>
    </location>
</feature>
<organism evidence="2 3">
    <name type="scientific">Cordyceps militaris</name>
    <name type="common">Caterpillar fungus</name>
    <name type="synonym">Clavaria militaris</name>
    <dbReference type="NCBI Taxonomy" id="73501"/>
    <lineage>
        <taxon>Eukaryota</taxon>
        <taxon>Fungi</taxon>
        <taxon>Dikarya</taxon>
        <taxon>Ascomycota</taxon>
        <taxon>Pezizomycotina</taxon>
        <taxon>Sordariomycetes</taxon>
        <taxon>Hypocreomycetidae</taxon>
        <taxon>Hypocreales</taxon>
        <taxon>Cordycipitaceae</taxon>
        <taxon>Cordyceps</taxon>
    </lineage>
</organism>
<dbReference type="VEuPathDB" id="FungiDB:CCM_03839"/>
<feature type="compositionally biased region" description="Polar residues" evidence="1">
    <location>
        <begin position="1"/>
        <end position="22"/>
    </location>
</feature>
<sequence length="140" mass="15198">MATSQLTQPARLNPCSTISSELEPSPALPNAVLKPSLSTITISALNDGALQSSTHQSPIPTKLASRPSAAARPFFVSPRGRLLARATPTHADAALREPKNSQARKRARRPALVRHHERCLVHQQQSFAVLVLEFSRRVSP</sequence>
<dbReference type="Proteomes" id="UP000323067">
    <property type="component" value="Chromosome ii"/>
</dbReference>
<accession>A0A2H4SUP5</accession>
<reference evidence="2 3" key="1">
    <citation type="journal article" date="2017" name="BMC Genomics">
        <title>Chromosome level assembly and secondary metabolite potential of the parasitic fungus Cordyceps militaris.</title>
        <authorList>
            <person name="Kramer G.J."/>
            <person name="Nodwell J.R."/>
        </authorList>
    </citation>
    <scope>NUCLEOTIDE SEQUENCE [LARGE SCALE GENOMIC DNA]</scope>
    <source>
        <strain evidence="2 3">ATCC 34164</strain>
    </source>
</reference>
<evidence type="ECO:0000256" key="1">
    <source>
        <dbReference type="SAM" id="MobiDB-lite"/>
    </source>
</evidence>
<protein>
    <submittedName>
        <fullName evidence="2">26S proteasome non-ATPase regulatory subunit 3</fullName>
    </submittedName>
</protein>